<proteinExistence type="inferred from homology"/>
<organism evidence="11 12">
    <name type="scientific">Henningerozyma blattae (strain ATCC 34711 / CBS 6284 / DSM 70876 / NBRC 10599 / NRRL Y-10934 / UCD 77-7)</name>
    <name type="common">Yeast</name>
    <name type="synonym">Tetrapisispora blattae</name>
    <dbReference type="NCBI Taxonomy" id="1071380"/>
    <lineage>
        <taxon>Eukaryota</taxon>
        <taxon>Fungi</taxon>
        <taxon>Dikarya</taxon>
        <taxon>Ascomycota</taxon>
        <taxon>Saccharomycotina</taxon>
        <taxon>Saccharomycetes</taxon>
        <taxon>Saccharomycetales</taxon>
        <taxon>Saccharomycetaceae</taxon>
        <taxon>Henningerozyma</taxon>
    </lineage>
</organism>
<dbReference type="FunFam" id="2.30.30.100:FF:000023">
    <property type="entry name" value="Small nuclear ribonucleoprotein G"/>
    <property type="match status" value="1"/>
</dbReference>
<evidence type="ECO:0000256" key="6">
    <source>
        <dbReference type="ARBA" id="ARBA00023187"/>
    </source>
</evidence>
<reference evidence="11 12" key="1">
    <citation type="journal article" date="2011" name="Proc. Natl. Acad. Sci. U.S.A.">
        <title>Evolutionary erosion of yeast sex chromosomes by mating-type switching accidents.</title>
        <authorList>
            <person name="Gordon J.L."/>
            <person name="Armisen D."/>
            <person name="Proux-Wera E."/>
            <person name="Oheigeartaigh S.S."/>
            <person name="Byrne K.P."/>
            <person name="Wolfe K.H."/>
        </authorList>
    </citation>
    <scope>NUCLEOTIDE SEQUENCE [LARGE SCALE GENOMIC DNA]</scope>
    <source>
        <strain evidence="12">ATCC 34711 / CBS 6284 / DSM 70876 / NBRC 10599 / NRRL Y-10934 / UCD 77-7</strain>
    </source>
</reference>
<keyword evidence="8" id="KW-0687">Ribonucleoprotein</keyword>
<dbReference type="FunCoup" id="I2H7B8">
    <property type="interactions" value="885"/>
</dbReference>
<dbReference type="GO" id="GO:0046540">
    <property type="term" value="C:U4/U6 x U5 tri-snRNP complex"/>
    <property type="evidence" value="ECO:0007669"/>
    <property type="project" value="EnsemblFungi"/>
</dbReference>
<name>I2H7B8_HENB6</name>
<evidence type="ECO:0000259" key="10">
    <source>
        <dbReference type="PROSITE" id="PS52002"/>
    </source>
</evidence>
<keyword evidence="7" id="KW-0539">Nucleus</keyword>
<dbReference type="PANTHER" id="PTHR10553:SF2">
    <property type="entry name" value="SMALL NUCLEAR RIBONUCLEOPROTEIN G"/>
    <property type="match status" value="1"/>
</dbReference>
<protein>
    <recommendedName>
        <fullName evidence="9">Sm protein G</fullName>
    </recommendedName>
</protein>
<dbReference type="Proteomes" id="UP000002866">
    <property type="component" value="Chromosome 7"/>
</dbReference>
<sequence length="76" mass="8452">MVSTPELKKYVNRKILLKLNNNRTVIGELRGYDIFLNVVIENGIEVSKDKNENALGAQSVIRGNSIVSIEALEPIV</sequence>
<dbReference type="GO" id="GO:0071004">
    <property type="term" value="C:U2-type prespliceosome"/>
    <property type="evidence" value="ECO:0007669"/>
    <property type="project" value="EnsemblFungi"/>
</dbReference>
<dbReference type="InterPro" id="IPR047575">
    <property type="entry name" value="Sm"/>
</dbReference>
<dbReference type="GO" id="GO:0005682">
    <property type="term" value="C:U5 snRNP"/>
    <property type="evidence" value="ECO:0007669"/>
    <property type="project" value="EnsemblFungi"/>
</dbReference>
<dbReference type="Pfam" id="PF01423">
    <property type="entry name" value="LSM"/>
    <property type="match status" value="1"/>
</dbReference>
<feature type="domain" description="Sm" evidence="10">
    <location>
        <begin position="2"/>
        <end position="75"/>
    </location>
</feature>
<evidence type="ECO:0000256" key="7">
    <source>
        <dbReference type="ARBA" id="ARBA00023242"/>
    </source>
</evidence>
<evidence type="ECO:0000256" key="8">
    <source>
        <dbReference type="ARBA" id="ARBA00023274"/>
    </source>
</evidence>
<dbReference type="GO" id="GO:0071014">
    <property type="term" value="C:post-mRNA release spliceosomal complex"/>
    <property type="evidence" value="ECO:0007669"/>
    <property type="project" value="EnsemblFungi"/>
</dbReference>
<gene>
    <name evidence="11" type="primary">TBLA0G03330</name>
    <name evidence="11" type="ORF">TBLA_0G03330</name>
</gene>
<dbReference type="GO" id="GO:0000398">
    <property type="term" value="P:mRNA splicing, via spliceosome"/>
    <property type="evidence" value="ECO:0007669"/>
    <property type="project" value="EnsemblFungi"/>
</dbReference>
<comment type="similarity">
    <text evidence="2">Belongs to the snRNP Sm proteins family.</text>
</comment>
<dbReference type="OMA" id="MSKAQPP"/>
<keyword evidence="4" id="KW-0747">Spliceosome</keyword>
<dbReference type="GO" id="GO:0005687">
    <property type="term" value="C:U4 snRNP"/>
    <property type="evidence" value="ECO:0007669"/>
    <property type="project" value="EnsemblFungi"/>
</dbReference>
<dbReference type="GO" id="GO:0071011">
    <property type="term" value="C:precatalytic spliceosome"/>
    <property type="evidence" value="ECO:0007669"/>
    <property type="project" value="TreeGrafter"/>
</dbReference>
<dbReference type="STRING" id="1071380.I2H7B8"/>
<evidence type="ECO:0000256" key="2">
    <source>
        <dbReference type="ARBA" id="ARBA00006850"/>
    </source>
</evidence>
<evidence type="ECO:0000256" key="4">
    <source>
        <dbReference type="ARBA" id="ARBA00022728"/>
    </source>
</evidence>
<dbReference type="SMART" id="SM00651">
    <property type="entry name" value="Sm"/>
    <property type="match status" value="1"/>
</dbReference>
<dbReference type="PROSITE" id="PS52002">
    <property type="entry name" value="SM"/>
    <property type="match status" value="1"/>
</dbReference>
<dbReference type="GO" id="GO:0036261">
    <property type="term" value="P:7-methylguanosine cap hypermethylation"/>
    <property type="evidence" value="ECO:0007669"/>
    <property type="project" value="EnsemblFungi"/>
</dbReference>
<evidence type="ECO:0000256" key="3">
    <source>
        <dbReference type="ARBA" id="ARBA00022664"/>
    </source>
</evidence>
<keyword evidence="3" id="KW-0507">mRNA processing</keyword>
<dbReference type="Gene3D" id="2.30.30.100">
    <property type="match status" value="1"/>
</dbReference>
<dbReference type="GO" id="GO:0005686">
    <property type="term" value="C:U2 snRNP"/>
    <property type="evidence" value="ECO:0007669"/>
    <property type="project" value="EnsemblFungi"/>
</dbReference>
<dbReference type="AlphaFoldDB" id="I2H7B8"/>
<dbReference type="eggNOG" id="KOG1780">
    <property type="taxonomic scope" value="Eukaryota"/>
</dbReference>
<dbReference type="HOGENOM" id="CLU_076902_10_1_1"/>
<evidence type="ECO:0000256" key="9">
    <source>
        <dbReference type="ARBA" id="ARBA00041356"/>
    </source>
</evidence>
<keyword evidence="5" id="KW-0694">RNA-binding</keyword>
<dbReference type="GO" id="GO:0003723">
    <property type="term" value="F:RNA binding"/>
    <property type="evidence" value="ECO:0007669"/>
    <property type="project" value="UniProtKB-KW"/>
</dbReference>
<dbReference type="InParanoid" id="I2H7B8"/>
<dbReference type="InterPro" id="IPR010920">
    <property type="entry name" value="LSM_dom_sf"/>
</dbReference>
<dbReference type="EMBL" id="HE806322">
    <property type="protein sequence ID" value="CCH62270.1"/>
    <property type="molecule type" value="Genomic_DNA"/>
</dbReference>
<dbReference type="SUPFAM" id="SSF50182">
    <property type="entry name" value="Sm-like ribonucleoproteins"/>
    <property type="match status" value="1"/>
</dbReference>
<comment type="subcellular location">
    <subcellularLocation>
        <location evidence="1">Nucleus</location>
    </subcellularLocation>
</comment>
<dbReference type="RefSeq" id="XP_004181789.1">
    <property type="nucleotide sequence ID" value="XM_004181741.1"/>
</dbReference>
<accession>I2H7B8</accession>
<keyword evidence="12" id="KW-1185">Reference proteome</keyword>
<dbReference type="GeneID" id="14497402"/>
<evidence type="ECO:0000313" key="11">
    <source>
        <dbReference type="EMBL" id="CCH62270.1"/>
    </source>
</evidence>
<dbReference type="GO" id="GO:0071013">
    <property type="term" value="C:catalytic step 2 spliceosome"/>
    <property type="evidence" value="ECO:0007669"/>
    <property type="project" value="TreeGrafter"/>
</dbReference>
<dbReference type="GO" id="GO:0005685">
    <property type="term" value="C:U1 snRNP"/>
    <property type="evidence" value="ECO:0007669"/>
    <property type="project" value="EnsemblFungi"/>
</dbReference>
<evidence type="ECO:0000256" key="1">
    <source>
        <dbReference type="ARBA" id="ARBA00004123"/>
    </source>
</evidence>
<dbReference type="OrthoDB" id="2146at2759"/>
<dbReference type="PANTHER" id="PTHR10553">
    <property type="entry name" value="SMALL NUCLEAR RIBONUCLEOPROTEIN"/>
    <property type="match status" value="1"/>
</dbReference>
<keyword evidence="6" id="KW-0508">mRNA splicing</keyword>
<dbReference type="InterPro" id="IPR044641">
    <property type="entry name" value="Lsm7/SmG-like"/>
</dbReference>
<dbReference type="GO" id="GO:0034719">
    <property type="term" value="C:SMN-Sm protein complex"/>
    <property type="evidence" value="ECO:0007669"/>
    <property type="project" value="TreeGrafter"/>
</dbReference>
<evidence type="ECO:0000256" key="5">
    <source>
        <dbReference type="ARBA" id="ARBA00022884"/>
    </source>
</evidence>
<dbReference type="InterPro" id="IPR001163">
    <property type="entry name" value="Sm_dom_euk/arc"/>
</dbReference>
<evidence type="ECO:0000313" key="12">
    <source>
        <dbReference type="Proteomes" id="UP000002866"/>
    </source>
</evidence>
<dbReference type="KEGG" id="tbl:TBLA_0G03330"/>